<dbReference type="GO" id="GO:0016747">
    <property type="term" value="F:acyltransferase activity, transferring groups other than amino-acyl groups"/>
    <property type="evidence" value="ECO:0007669"/>
    <property type="project" value="InterPro"/>
</dbReference>
<dbReference type="PANTHER" id="PTHR43617">
    <property type="entry name" value="L-AMINO ACID N-ACETYLTRANSFERASE"/>
    <property type="match status" value="1"/>
</dbReference>
<dbReference type="InterPro" id="IPR050276">
    <property type="entry name" value="MshD_Acetyltransferase"/>
</dbReference>
<evidence type="ECO:0000259" key="1">
    <source>
        <dbReference type="PROSITE" id="PS51186"/>
    </source>
</evidence>
<gene>
    <name evidence="2" type="ORF">IV74_GL000439</name>
</gene>
<dbReference type="SUPFAM" id="SSF55729">
    <property type="entry name" value="Acyl-CoA N-acyltransferases (Nat)"/>
    <property type="match status" value="1"/>
</dbReference>
<dbReference type="Pfam" id="PF00583">
    <property type="entry name" value="Acetyltransf_1"/>
    <property type="match status" value="1"/>
</dbReference>
<feature type="domain" description="N-acetyltransferase" evidence="1">
    <location>
        <begin position="6"/>
        <end position="202"/>
    </location>
</feature>
<dbReference type="InterPro" id="IPR000182">
    <property type="entry name" value="GNAT_dom"/>
</dbReference>
<dbReference type="EMBL" id="JQBS01000007">
    <property type="protein sequence ID" value="KRN57455.1"/>
    <property type="molecule type" value="Genomic_DNA"/>
</dbReference>
<accession>A0A0R2HXH3</accession>
<dbReference type="PROSITE" id="PS51186">
    <property type="entry name" value="GNAT"/>
    <property type="match status" value="1"/>
</dbReference>
<evidence type="ECO:0000313" key="2">
    <source>
        <dbReference type="EMBL" id="KRN57455.1"/>
    </source>
</evidence>
<sequence length="207" mass="24309">MMNEVIKVEVVSKEDLEEIVELHCKIFRNYFLKNLGFELVKKYYQAYDDDKGTIFLKASYNNEIVGFVLTTSNYSNIIKNFYKDNFYLLSKKIVIETLKMNKTIFLGLKSRVMNVFKKSKEENVEEEENCLLSIAIDDNFRGKKIADVLINKVEMQLKENQVKAYSLSVKKDNTGAKKFYEKIGFEKIGGKGELEYYTKKLNFRKEE</sequence>
<protein>
    <recommendedName>
        <fullName evidence="1">N-acetyltransferase domain-containing protein</fullName>
    </recommendedName>
</protein>
<organism evidence="2 3">
    <name type="scientific">Carnobacterium divergens DSM 20623</name>
    <dbReference type="NCBI Taxonomy" id="1449336"/>
    <lineage>
        <taxon>Bacteria</taxon>
        <taxon>Bacillati</taxon>
        <taxon>Bacillota</taxon>
        <taxon>Bacilli</taxon>
        <taxon>Lactobacillales</taxon>
        <taxon>Carnobacteriaceae</taxon>
        <taxon>Carnobacterium</taxon>
    </lineage>
</organism>
<dbReference type="RefSeq" id="WP_057002210.1">
    <property type="nucleotide sequence ID" value="NZ_JQBS01000007.1"/>
</dbReference>
<evidence type="ECO:0000313" key="3">
    <source>
        <dbReference type="Proteomes" id="UP000051658"/>
    </source>
</evidence>
<proteinExistence type="predicted"/>
<dbReference type="eggNOG" id="COG0456">
    <property type="taxonomic scope" value="Bacteria"/>
</dbReference>
<dbReference type="AlphaFoldDB" id="A0A0R2HXH3"/>
<dbReference type="GeneID" id="89588427"/>
<dbReference type="Proteomes" id="UP000051658">
    <property type="component" value="Unassembled WGS sequence"/>
</dbReference>
<dbReference type="Gene3D" id="3.40.630.30">
    <property type="match status" value="1"/>
</dbReference>
<comment type="caution">
    <text evidence="2">The sequence shown here is derived from an EMBL/GenBank/DDBJ whole genome shotgun (WGS) entry which is preliminary data.</text>
</comment>
<reference evidence="2 3" key="1">
    <citation type="journal article" date="2015" name="Genome Announc.">
        <title>Expanding the biotechnology potential of lactobacilli through comparative genomics of 213 strains and associated genera.</title>
        <authorList>
            <person name="Sun Z."/>
            <person name="Harris H.M."/>
            <person name="McCann A."/>
            <person name="Guo C."/>
            <person name="Argimon S."/>
            <person name="Zhang W."/>
            <person name="Yang X."/>
            <person name="Jeffery I.B."/>
            <person name="Cooney J.C."/>
            <person name="Kagawa T.F."/>
            <person name="Liu W."/>
            <person name="Song Y."/>
            <person name="Salvetti E."/>
            <person name="Wrobel A."/>
            <person name="Rasinkangas P."/>
            <person name="Parkhill J."/>
            <person name="Rea M.C."/>
            <person name="O'Sullivan O."/>
            <person name="Ritari J."/>
            <person name="Douillard F.P."/>
            <person name="Paul Ross R."/>
            <person name="Yang R."/>
            <person name="Briner A.E."/>
            <person name="Felis G.E."/>
            <person name="de Vos W.M."/>
            <person name="Barrangou R."/>
            <person name="Klaenhammer T.R."/>
            <person name="Caufield P.W."/>
            <person name="Cui Y."/>
            <person name="Zhang H."/>
            <person name="O'Toole P.W."/>
        </authorList>
    </citation>
    <scope>NUCLEOTIDE SEQUENCE [LARGE SCALE GENOMIC DNA]</scope>
    <source>
        <strain evidence="2 3">DSM 20623</strain>
    </source>
</reference>
<name>A0A0R2HXH3_CARDV</name>
<dbReference type="PATRIC" id="fig|1449336.4.peg.446"/>
<dbReference type="InterPro" id="IPR016181">
    <property type="entry name" value="Acyl_CoA_acyltransferase"/>
</dbReference>
<keyword evidence="3" id="KW-1185">Reference proteome</keyword>